<dbReference type="AlphaFoldDB" id="A0A7J6Q1K0"/>
<dbReference type="GO" id="GO:0016740">
    <property type="term" value="F:transferase activity"/>
    <property type="evidence" value="ECO:0007669"/>
    <property type="project" value="UniProtKB-KW"/>
</dbReference>
<proteinExistence type="predicted"/>
<name>A0A7J6Q1K0_PEROL</name>
<organism evidence="1 2">
    <name type="scientific">Perkinsus olseni</name>
    <name type="common">Perkinsus atlanticus</name>
    <dbReference type="NCBI Taxonomy" id="32597"/>
    <lineage>
        <taxon>Eukaryota</taxon>
        <taxon>Sar</taxon>
        <taxon>Alveolata</taxon>
        <taxon>Perkinsozoa</taxon>
        <taxon>Perkinsea</taxon>
        <taxon>Perkinsida</taxon>
        <taxon>Perkinsidae</taxon>
        <taxon>Perkinsus</taxon>
    </lineage>
</organism>
<feature type="non-terminal residue" evidence="1">
    <location>
        <position position="1"/>
    </location>
</feature>
<feature type="non-terminal residue" evidence="1">
    <location>
        <position position="144"/>
    </location>
</feature>
<evidence type="ECO:0000313" key="2">
    <source>
        <dbReference type="Proteomes" id="UP000574390"/>
    </source>
</evidence>
<protein>
    <submittedName>
        <fullName evidence="1">Serine palmitoyltransferase, long chain base subunit</fullName>
    </submittedName>
</protein>
<dbReference type="EMBL" id="JABANM010032927">
    <property type="protein sequence ID" value="KAF4702127.1"/>
    <property type="molecule type" value="Genomic_DNA"/>
</dbReference>
<keyword evidence="1" id="KW-0808">Transferase</keyword>
<dbReference type="Proteomes" id="UP000574390">
    <property type="component" value="Unassembled WGS sequence"/>
</dbReference>
<accession>A0A7J6Q1K0</accession>
<evidence type="ECO:0000313" key="1">
    <source>
        <dbReference type="EMBL" id="KAF4702127.1"/>
    </source>
</evidence>
<reference evidence="1 2" key="1">
    <citation type="submission" date="2020-04" db="EMBL/GenBank/DDBJ databases">
        <title>Perkinsus olseni comparative genomics.</title>
        <authorList>
            <person name="Bogema D.R."/>
        </authorList>
    </citation>
    <scope>NUCLEOTIDE SEQUENCE [LARGE SCALE GENOMIC DNA]</scope>
    <source>
        <strain evidence="1">ATCC PRA-205</strain>
    </source>
</reference>
<sequence>SHTREQIDYTISMMKEVAKETGICYDNSVPEEEAISYRHWLSHAPLETVELPHLSDYWKPDDLVPNCKFEVPHNGLIFPSEDTSTVSSTPVEGADRDAPLQEFAVFDPLSLIHSPPKAVTEPAFAVIDERGVGACGPRGFYGKT</sequence>
<comment type="caution">
    <text evidence="1">The sequence shown here is derived from an EMBL/GenBank/DDBJ whole genome shotgun (WGS) entry which is preliminary data.</text>
</comment>
<gene>
    <name evidence="1" type="primary">SPTLC3_6</name>
    <name evidence="1" type="ORF">FOZ62_019972</name>
</gene>